<name>A0A5B9QUA3_9BACT</name>
<dbReference type="CDD" id="cd06260">
    <property type="entry name" value="DUF820-like"/>
    <property type="match status" value="1"/>
</dbReference>
<dbReference type="Proteomes" id="UP000323917">
    <property type="component" value="Chromosome"/>
</dbReference>
<dbReference type="EMBL" id="CP042913">
    <property type="protein sequence ID" value="QEG37651.1"/>
    <property type="molecule type" value="Genomic_DNA"/>
</dbReference>
<evidence type="ECO:0000313" key="3">
    <source>
        <dbReference type="Proteomes" id="UP000323917"/>
    </source>
</evidence>
<reference evidence="2 3" key="1">
    <citation type="submission" date="2019-08" db="EMBL/GenBank/DDBJ databases">
        <title>Deep-cultivation of Planctomycetes and their phenomic and genomic characterization uncovers novel biology.</title>
        <authorList>
            <person name="Wiegand S."/>
            <person name="Jogler M."/>
            <person name="Boedeker C."/>
            <person name="Pinto D."/>
            <person name="Vollmers J."/>
            <person name="Rivas-Marin E."/>
            <person name="Kohn T."/>
            <person name="Peeters S.H."/>
            <person name="Heuer A."/>
            <person name="Rast P."/>
            <person name="Oberbeckmann S."/>
            <person name="Bunk B."/>
            <person name="Jeske O."/>
            <person name="Meyerdierks A."/>
            <person name="Storesund J.E."/>
            <person name="Kallscheuer N."/>
            <person name="Luecker S."/>
            <person name="Lage O.M."/>
            <person name="Pohl T."/>
            <person name="Merkel B.J."/>
            <person name="Hornburger P."/>
            <person name="Mueller R.-W."/>
            <person name="Bruemmer F."/>
            <person name="Labrenz M."/>
            <person name="Spormann A.M."/>
            <person name="Op den Camp H."/>
            <person name="Overmann J."/>
            <person name="Amann R."/>
            <person name="Jetten M.S.M."/>
            <person name="Mascher T."/>
            <person name="Medema M.H."/>
            <person name="Devos D.P."/>
            <person name="Kaster A.-K."/>
            <person name="Ovreas L."/>
            <person name="Rohde M."/>
            <person name="Galperin M.Y."/>
            <person name="Jogler C."/>
        </authorList>
    </citation>
    <scope>NUCLEOTIDE SEQUENCE [LARGE SCALE GENOMIC DNA]</scope>
    <source>
        <strain evidence="2 3">Pr1d</strain>
    </source>
</reference>
<evidence type="ECO:0000313" key="2">
    <source>
        <dbReference type="EMBL" id="QEG37651.1"/>
    </source>
</evidence>
<protein>
    <recommendedName>
        <fullName evidence="1">Putative restriction endonuclease domain-containing protein</fullName>
    </recommendedName>
</protein>
<dbReference type="InterPro" id="IPR012296">
    <property type="entry name" value="Nuclease_put_TT1808"/>
</dbReference>
<sequence length="212" mass="24399">MSHAPLSHFQGTGDYAWELATLYPEQGEWSEVEYLDLTDETNGRVEFTDGRLEFLPMPTETHEALVQFLYIALYNFVNPNNLGKVYSNGIRVRVRPGKLRLPDVLFLHRDHFAVRHNRVWDGADLVMEVVSDDPKDRQRDYELKLNDYAEAKIAEYWIVDLDRELVIVHRLEGERYAVHGEFGAGQQATSVLLSDFNVDVSALFAVTEDIPE</sequence>
<proteinExistence type="predicted"/>
<organism evidence="2 3">
    <name type="scientific">Bythopirellula goksoeyrii</name>
    <dbReference type="NCBI Taxonomy" id="1400387"/>
    <lineage>
        <taxon>Bacteria</taxon>
        <taxon>Pseudomonadati</taxon>
        <taxon>Planctomycetota</taxon>
        <taxon>Planctomycetia</taxon>
        <taxon>Pirellulales</taxon>
        <taxon>Lacipirellulaceae</taxon>
        <taxon>Bythopirellula</taxon>
    </lineage>
</organism>
<dbReference type="SUPFAM" id="SSF52980">
    <property type="entry name" value="Restriction endonuclease-like"/>
    <property type="match status" value="1"/>
</dbReference>
<feature type="domain" description="Putative restriction endonuclease" evidence="1">
    <location>
        <begin position="33"/>
        <end position="199"/>
    </location>
</feature>
<dbReference type="InterPro" id="IPR011335">
    <property type="entry name" value="Restrct_endonuc-II-like"/>
</dbReference>
<dbReference type="Gene3D" id="3.90.1570.10">
    <property type="entry name" value="tt1808, chain A"/>
    <property type="match status" value="1"/>
</dbReference>
<dbReference type="OrthoDB" id="280487at2"/>
<dbReference type="RefSeq" id="WP_148075852.1">
    <property type="nucleotide sequence ID" value="NZ_CP042913.1"/>
</dbReference>
<evidence type="ECO:0000259" key="1">
    <source>
        <dbReference type="Pfam" id="PF05685"/>
    </source>
</evidence>
<dbReference type="AlphaFoldDB" id="A0A5B9QUA3"/>
<dbReference type="KEGG" id="bgok:Pr1d_49970"/>
<gene>
    <name evidence="2" type="ORF">Pr1d_49970</name>
</gene>
<dbReference type="InterPro" id="IPR008538">
    <property type="entry name" value="Uma2"/>
</dbReference>
<accession>A0A5B9QUA3</accession>
<dbReference type="PANTHER" id="PTHR34107:SF4">
    <property type="entry name" value="SLL1222 PROTEIN"/>
    <property type="match status" value="1"/>
</dbReference>
<keyword evidence="3" id="KW-1185">Reference proteome</keyword>
<dbReference type="Pfam" id="PF05685">
    <property type="entry name" value="Uma2"/>
    <property type="match status" value="1"/>
</dbReference>
<dbReference type="PANTHER" id="PTHR34107">
    <property type="entry name" value="SLL0198 PROTEIN-RELATED"/>
    <property type="match status" value="1"/>
</dbReference>